<feature type="compositionally biased region" description="Low complexity" evidence="1">
    <location>
        <begin position="410"/>
        <end position="438"/>
    </location>
</feature>
<evidence type="ECO:0008006" key="3">
    <source>
        <dbReference type="Google" id="ProtNLM"/>
    </source>
</evidence>
<dbReference type="InterPro" id="IPR011009">
    <property type="entry name" value="Kinase-like_dom_sf"/>
</dbReference>
<name>A0AAU7W2N7_9MICO</name>
<dbReference type="EMBL" id="CP158374">
    <property type="protein sequence ID" value="XBX80711.1"/>
    <property type="molecule type" value="Genomic_DNA"/>
</dbReference>
<protein>
    <recommendedName>
        <fullName evidence="3">Protein kinase domain-containing protein</fullName>
    </recommendedName>
</protein>
<feature type="region of interest" description="Disordered" evidence="1">
    <location>
        <begin position="1"/>
        <end position="23"/>
    </location>
</feature>
<dbReference type="RefSeq" id="WP_350346738.1">
    <property type="nucleotide sequence ID" value="NZ_CP158374.1"/>
</dbReference>
<evidence type="ECO:0000256" key="1">
    <source>
        <dbReference type="SAM" id="MobiDB-lite"/>
    </source>
</evidence>
<gene>
    <name evidence="2" type="ORF">ABIQ69_08740</name>
</gene>
<accession>A0AAU7W2N7</accession>
<proteinExistence type="predicted"/>
<reference evidence="2" key="1">
    <citation type="submission" date="2024-05" db="EMBL/GenBank/DDBJ databases">
        <authorList>
            <person name="Yu L."/>
        </authorList>
    </citation>
    <scope>NUCLEOTIDE SEQUENCE</scope>
    <source>
        <strain evidence="2">G08B096</strain>
    </source>
</reference>
<dbReference type="AlphaFoldDB" id="A0AAU7W2N7"/>
<sequence>MRRRSTSAAPAPEPSSPAEPPETGWLAGYRLLRRIAAGRRAHLYLAVAGERAAVPGEARIPARPSGDDHAPAEVVVVRVYEPEADPAPIAIELDAMSHVNVLPRLRDLATLPDGRTCLVVERLGATSLASIGAHRSITVGEAITVLAPVVVGVGELERHGFALTRMTPADVLFDGRGRPRLVGTGWLTRLPAPGVAESERTALVRATHAAYAGLVDDVAGMTHPAGALEPIRALLAERLAERPFVPCHGEVERLLFAIGAPAPVAGLTLAPARHPSPVLEGPRGMPGTPPDLAPVGADEVERASRGGLAGALRAAAERLGMGELAAVGVSRATGRGRSADGPRRRILEMLARRRATVTVAALAGGGALILLLTLVPPSDAGPDASAATSGSVPGTGVLTTQPATTGADVDAAQDAPGSASDGSASNPPASETGASTSASDAASAVAELLVRRDTCFDRLDLACLDGVVQAGSALEAADRTAILDGQSGAAPGGREAYDLAAPSILGEMGEAWLVGVPYADAQREPASVLVMRTEAGWRLREIFD</sequence>
<feature type="compositionally biased region" description="Low complexity" evidence="1">
    <location>
        <begin position="381"/>
        <end position="391"/>
    </location>
</feature>
<evidence type="ECO:0000313" key="2">
    <source>
        <dbReference type="EMBL" id="XBX80711.1"/>
    </source>
</evidence>
<feature type="region of interest" description="Disordered" evidence="1">
    <location>
        <begin position="381"/>
        <end position="438"/>
    </location>
</feature>
<dbReference type="SUPFAM" id="SSF56112">
    <property type="entry name" value="Protein kinase-like (PK-like)"/>
    <property type="match status" value="1"/>
</dbReference>
<feature type="compositionally biased region" description="Pro residues" evidence="1">
    <location>
        <begin position="11"/>
        <end position="20"/>
    </location>
</feature>
<organism evidence="2">
    <name type="scientific">Agromyces sp. G08B096</name>
    <dbReference type="NCBI Taxonomy" id="3156399"/>
    <lineage>
        <taxon>Bacteria</taxon>
        <taxon>Bacillati</taxon>
        <taxon>Actinomycetota</taxon>
        <taxon>Actinomycetes</taxon>
        <taxon>Micrococcales</taxon>
        <taxon>Microbacteriaceae</taxon>
        <taxon>Agromyces</taxon>
    </lineage>
</organism>